<dbReference type="EMBL" id="CP073754">
    <property type="protein sequence ID" value="QWF71746.1"/>
    <property type="molecule type" value="Genomic_DNA"/>
</dbReference>
<evidence type="ECO:0000313" key="2">
    <source>
        <dbReference type="Proteomes" id="UP000676649"/>
    </source>
</evidence>
<reference evidence="1" key="1">
    <citation type="submission" date="2021-04" db="EMBL/GenBank/DDBJ databases">
        <title>Draft genome sequence data of methanotrophic Methylovulum sp. strain S1L and Methylomonas sp. strain S2AM isolated from boreal lake water columns.</title>
        <authorList>
            <person name="Rissanen A.J."/>
            <person name="Mangayil R."/>
            <person name="Svenning M.M."/>
            <person name="Khanongnuch R."/>
        </authorList>
    </citation>
    <scope>NUCLEOTIDE SEQUENCE</scope>
    <source>
        <strain evidence="1">S2AM</strain>
    </source>
</reference>
<gene>
    <name evidence="1" type="ORF">KEF85_04520</name>
</gene>
<dbReference type="AlphaFoldDB" id="A0A975MPP7"/>
<keyword evidence="2" id="KW-1185">Reference proteome</keyword>
<dbReference type="Proteomes" id="UP000676649">
    <property type="component" value="Chromosome"/>
</dbReference>
<evidence type="ECO:0000313" key="1">
    <source>
        <dbReference type="EMBL" id="QWF71746.1"/>
    </source>
</evidence>
<dbReference type="RefSeq" id="WP_215583528.1">
    <property type="nucleotide sequence ID" value="NZ_CP073754.1"/>
</dbReference>
<organism evidence="1 2">
    <name type="scientific">Methylomonas paludis</name>
    <dbReference type="NCBI Taxonomy" id="1173101"/>
    <lineage>
        <taxon>Bacteria</taxon>
        <taxon>Pseudomonadati</taxon>
        <taxon>Pseudomonadota</taxon>
        <taxon>Gammaproteobacteria</taxon>
        <taxon>Methylococcales</taxon>
        <taxon>Methylococcaceae</taxon>
        <taxon>Methylomonas</taxon>
    </lineage>
</organism>
<sequence length="471" mass="52190">MASPSKKLKSEQPKALPALSIYQQQGNTLAALTLALQHGLANKEKDLAKTFQKQLFQAAGQDQYRLHLHDNQELNTALSLALALVNKTDNVTDWLDILQQPDYWHAIRLSRITPLLNKAVARLATHIPKVRNPANEGAPKFAKTPCPDLSVIPASAASLATSTIEGDATLVGARFFFEFVFYLAGKPASVFSMLLNKDPVLTDFLQQIGLDEIIVKQWHSKASQLPAELSPLHAQLLFKTTGDEQTISITPMLSVAAAAWLGQWRREALVHTEENQIGNRPLFNIEAAEYGGTNARNIAAILMDFSGKQQHPKILPPPVRRDTPDRLIRLIHQPQYLINAKPLKGKTLSKLASHSTLPTNDQLTQRLTNIIRQLLDELLEDVLLIKSLLDSQHPEALKFQAFFSGITKTHRHLQLVSGTANRAQIKTIAIHIAEAWLGINQDFKGGGERYQQIVAIIDQQLNASIQGELSL</sequence>
<accession>A0A975MPP7</accession>
<proteinExistence type="predicted"/>
<dbReference type="KEGG" id="mpad:KEF85_04520"/>
<protein>
    <submittedName>
        <fullName evidence="1">Uncharacterized protein</fullName>
    </submittedName>
</protein>
<name>A0A975MPP7_9GAMM</name>